<comment type="caution">
    <text evidence="2">The sequence shown here is derived from an EMBL/GenBank/DDBJ whole genome shotgun (WGS) entry which is preliminary data.</text>
</comment>
<sequence>MKISDNLLLASRSLRKNQTPWEAKIWYYLRRKQFKGFRFRRQFVIGHYIVDFCCFEKKLVIELDGGQHNEKYNKLNDTERTRILESQGFKVLRFWNNEVDDNFDGVLETILNNLN</sequence>
<dbReference type="SUPFAM" id="SSF52980">
    <property type="entry name" value="Restriction endonuclease-like"/>
    <property type="match status" value="1"/>
</dbReference>
<dbReference type="AlphaFoldDB" id="A0A1F5NT93"/>
<dbReference type="PANTHER" id="PTHR38590:SF1">
    <property type="entry name" value="BLL0828 PROTEIN"/>
    <property type="match status" value="1"/>
</dbReference>
<gene>
    <name evidence="2" type="ORF">A2660_00150</name>
</gene>
<accession>A0A1F5NT93</accession>
<proteinExistence type="predicted"/>
<evidence type="ECO:0000313" key="2">
    <source>
        <dbReference type="EMBL" id="OGE80560.1"/>
    </source>
</evidence>
<dbReference type="CDD" id="cd01038">
    <property type="entry name" value="Endonuclease_DUF559"/>
    <property type="match status" value="1"/>
</dbReference>
<dbReference type="PANTHER" id="PTHR38590">
    <property type="entry name" value="BLL0828 PROTEIN"/>
    <property type="match status" value="1"/>
</dbReference>
<dbReference type="Pfam" id="PF04480">
    <property type="entry name" value="DUF559"/>
    <property type="match status" value="1"/>
</dbReference>
<protein>
    <recommendedName>
        <fullName evidence="1">DUF559 domain-containing protein</fullName>
    </recommendedName>
</protein>
<dbReference type="Gene3D" id="3.40.960.10">
    <property type="entry name" value="VSR Endonuclease"/>
    <property type="match status" value="1"/>
</dbReference>
<evidence type="ECO:0000313" key="3">
    <source>
        <dbReference type="Proteomes" id="UP000176233"/>
    </source>
</evidence>
<feature type="domain" description="DUF559" evidence="1">
    <location>
        <begin position="8"/>
        <end position="114"/>
    </location>
</feature>
<dbReference type="InterPro" id="IPR007569">
    <property type="entry name" value="DUF559"/>
</dbReference>
<dbReference type="InterPro" id="IPR047216">
    <property type="entry name" value="Endonuclease_DUF559_bact"/>
</dbReference>
<reference evidence="2 3" key="1">
    <citation type="journal article" date="2016" name="Nat. Commun.">
        <title>Thousands of microbial genomes shed light on interconnected biogeochemical processes in an aquifer system.</title>
        <authorList>
            <person name="Anantharaman K."/>
            <person name="Brown C.T."/>
            <person name="Hug L.A."/>
            <person name="Sharon I."/>
            <person name="Castelle C.J."/>
            <person name="Probst A.J."/>
            <person name="Thomas B.C."/>
            <person name="Singh A."/>
            <person name="Wilkins M.J."/>
            <person name="Karaoz U."/>
            <person name="Brodie E.L."/>
            <person name="Williams K.H."/>
            <person name="Hubbard S.S."/>
            <person name="Banfield J.F."/>
        </authorList>
    </citation>
    <scope>NUCLEOTIDE SEQUENCE [LARGE SCALE GENOMIC DNA]</scope>
</reference>
<evidence type="ECO:0000259" key="1">
    <source>
        <dbReference type="Pfam" id="PF04480"/>
    </source>
</evidence>
<dbReference type="InterPro" id="IPR011335">
    <property type="entry name" value="Restrct_endonuc-II-like"/>
</dbReference>
<dbReference type="EMBL" id="MFEJ01000007">
    <property type="protein sequence ID" value="OGE80560.1"/>
    <property type="molecule type" value="Genomic_DNA"/>
</dbReference>
<organism evidence="2 3">
    <name type="scientific">Candidatus Doudnabacteria bacterium RIFCSPHIGHO2_01_FULL_45_18</name>
    <dbReference type="NCBI Taxonomy" id="1817823"/>
    <lineage>
        <taxon>Bacteria</taxon>
        <taxon>Candidatus Doudnaibacteriota</taxon>
    </lineage>
</organism>
<dbReference type="Proteomes" id="UP000176233">
    <property type="component" value="Unassembled WGS sequence"/>
</dbReference>
<name>A0A1F5NT93_9BACT</name>